<dbReference type="AlphaFoldDB" id="A0A5S6QLN4"/>
<keyword evidence="13" id="KW-0732">Signal</keyword>
<keyword evidence="11" id="KW-1015">Disulfide bond</keyword>
<feature type="chain" id="PRO_5024317298" description="phospholipase A2" evidence="13">
    <location>
        <begin position="21"/>
        <end position="157"/>
    </location>
</feature>
<evidence type="ECO:0000313" key="16">
    <source>
        <dbReference type="WBParaSite" id="TMUE_2000008251.1"/>
    </source>
</evidence>
<feature type="disulfide bond" evidence="11">
    <location>
        <begin position="53"/>
        <end position="70"/>
    </location>
</feature>
<feature type="disulfide bond" evidence="11">
    <location>
        <begin position="86"/>
        <end position="119"/>
    </location>
</feature>
<feature type="disulfide bond" evidence="11">
    <location>
        <begin position="111"/>
        <end position="124"/>
    </location>
</feature>
<dbReference type="PANTHER" id="PTHR11716">
    <property type="entry name" value="PHOSPHOLIPASE A2 FAMILY MEMBER"/>
    <property type="match status" value="1"/>
</dbReference>
<comment type="cofactor">
    <cofactor evidence="10">
        <name>Ca(2+)</name>
        <dbReference type="ChEBI" id="CHEBI:29108"/>
    </cofactor>
    <text evidence="10">Binds 1 Ca(2+) ion per subunit.</text>
</comment>
<keyword evidence="15" id="KW-1185">Reference proteome</keyword>
<dbReference type="GO" id="GO:0005509">
    <property type="term" value="F:calcium ion binding"/>
    <property type="evidence" value="ECO:0007669"/>
    <property type="project" value="InterPro"/>
</dbReference>
<keyword evidence="5" id="KW-0378">Hydrolase</keyword>
<dbReference type="SMART" id="SM00085">
    <property type="entry name" value="PA2c"/>
    <property type="match status" value="1"/>
</dbReference>
<dbReference type="Pfam" id="PF00068">
    <property type="entry name" value="Phospholip_A2_1"/>
    <property type="match status" value="1"/>
</dbReference>
<evidence type="ECO:0000256" key="3">
    <source>
        <dbReference type="ARBA" id="ARBA00022525"/>
    </source>
</evidence>
<evidence type="ECO:0000256" key="6">
    <source>
        <dbReference type="ARBA" id="ARBA00022837"/>
    </source>
</evidence>
<dbReference type="Gene3D" id="1.20.90.10">
    <property type="entry name" value="Phospholipase A2 domain"/>
    <property type="match status" value="1"/>
</dbReference>
<dbReference type="EC" id="3.1.1.4" evidence="2"/>
<feature type="signal peptide" evidence="13">
    <location>
        <begin position="1"/>
        <end position="20"/>
    </location>
</feature>
<feature type="active site" evidence="9">
    <location>
        <position position="127"/>
    </location>
</feature>
<dbReference type="GO" id="GO:0050482">
    <property type="term" value="P:arachidonate secretion"/>
    <property type="evidence" value="ECO:0007669"/>
    <property type="project" value="InterPro"/>
</dbReference>
<dbReference type="STRING" id="70415.A0A5S6QLN4"/>
<dbReference type="GO" id="GO:0006644">
    <property type="term" value="P:phospholipid metabolic process"/>
    <property type="evidence" value="ECO:0007669"/>
    <property type="project" value="InterPro"/>
</dbReference>
<comment type="similarity">
    <text evidence="12">Belongs to the phospholipase A2 family.</text>
</comment>
<proteinExistence type="inferred from homology"/>
<reference evidence="16" key="1">
    <citation type="submission" date="2019-12" db="UniProtKB">
        <authorList>
            <consortium name="WormBaseParasite"/>
        </authorList>
    </citation>
    <scope>IDENTIFICATION</scope>
</reference>
<evidence type="ECO:0000259" key="14">
    <source>
        <dbReference type="SMART" id="SM00085"/>
    </source>
</evidence>
<evidence type="ECO:0000256" key="12">
    <source>
        <dbReference type="RuleBase" id="RU003654"/>
    </source>
</evidence>
<name>A0A5S6QLN4_TRIMR</name>
<dbReference type="PANTHER" id="PTHR11716:SF47">
    <property type="entry name" value="PHOSPHOLIPASE A2-ALPHA"/>
    <property type="match status" value="1"/>
</dbReference>
<evidence type="ECO:0000256" key="9">
    <source>
        <dbReference type="PIRSR" id="PIRSR601211-1"/>
    </source>
</evidence>
<accession>A0A5S6QLN4</accession>
<evidence type="ECO:0000256" key="13">
    <source>
        <dbReference type="SAM" id="SignalP"/>
    </source>
</evidence>
<dbReference type="Proteomes" id="UP000046395">
    <property type="component" value="Unassembled WGS sequence"/>
</dbReference>
<feature type="disulfide bond" evidence="11">
    <location>
        <begin position="69"/>
        <end position="133"/>
    </location>
</feature>
<evidence type="ECO:0000313" key="15">
    <source>
        <dbReference type="Proteomes" id="UP000046395"/>
    </source>
</evidence>
<keyword evidence="3" id="KW-0964">Secreted</keyword>
<dbReference type="InterPro" id="IPR001211">
    <property type="entry name" value="PLA2"/>
</dbReference>
<feature type="active site" evidence="9">
    <location>
        <position position="73"/>
    </location>
</feature>
<keyword evidence="6 10" id="KW-0106">Calcium</keyword>
<evidence type="ECO:0000256" key="2">
    <source>
        <dbReference type="ARBA" id="ARBA00013278"/>
    </source>
</evidence>
<feature type="domain" description="Phospholipase A2-like central" evidence="14">
    <location>
        <begin position="31"/>
        <end position="150"/>
    </location>
</feature>
<evidence type="ECO:0000256" key="1">
    <source>
        <dbReference type="ARBA" id="ARBA00004613"/>
    </source>
</evidence>
<evidence type="ECO:0000256" key="5">
    <source>
        <dbReference type="ARBA" id="ARBA00022801"/>
    </source>
</evidence>
<dbReference type="WBParaSite" id="TMUE_2000008251.1">
    <property type="protein sequence ID" value="TMUE_2000008251.1"/>
    <property type="gene ID" value="WBGene00289397"/>
</dbReference>
<sequence length="157" mass="17665">MRSLIKFSMVSFLLAQLCRGVPRVQFLKSTLNSAITCATNRTLDSFDGHGCWCKEKGQTGEPVDEIDNCCKYHEISINKLLNSSYCNSFQSFAFPYSVLCSKSKDGNKPICQTDFGNTCARYLCAYDVWLASCLKKYLNTLPPGFKAPCLHKANDEW</sequence>
<dbReference type="GO" id="GO:0016042">
    <property type="term" value="P:lipid catabolic process"/>
    <property type="evidence" value="ECO:0007669"/>
    <property type="project" value="UniProtKB-KW"/>
</dbReference>
<dbReference type="SUPFAM" id="SSF48619">
    <property type="entry name" value="Phospholipase A2, PLA2"/>
    <property type="match status" value="1"/>
</dbReference>
<evidence type="ECO:0000256" key="11">
    <source>
        <dbReference type="PIRSR" id="PIRSR601211-3"/>
    </source>
</evidence>
<evidence type="ECO:0000256" key="4">
    <source>
        <dbReference type="ARBA" id="ARBA00022723"/>
    </source>
</evidence>
<organism evidence="15 16">
    <name type="scientific">Trichuris muris</name>
    <name type="common">Mouse whipworm</name>
    <dbReference type="NCBI Taxonomy" id="70415"/>
    <lineage>
        <taxon>Eukaryota</taxon>
        <taxon>Metazoa</taxon>
        <taxon>Ecdysozoa</taxon>
        <taxon>Nematoda</taxon>
        <taxon>Enoplea</taxon>
        <taxon>Dorylaimia</taxon>
        <taxon>Trichinellida</taxon>
        <taxon>Trichuridae</taxon>
        <taxon>Trichuris</taxon>
    </lineage>
</organism>
<protein>
    <recommendedName>
        <fullName evidence="2">phospholipase A2</fullName>
        <ecNumber evidence="2">3.1.1.4</ecNumber>
    </recommendedName>
</protein>
<feature type="binding site" evidence="10">
    <location>
        <position position="57"/>
    </location>
    <ligand>
        <name>Ca(2+)</name>
        <dbReference type="ChEBI" id="CHEBI:29108"/>
    </ligand>
</feature>
<keyword evidence="7" id="KW-0442">Lipid degradation</keyword>
<evidence type="ECO:0000256" key="8">
    <source>
        <dbReference type="ARBA" id="ARBA00023098"/>
    </source>
</evidence>
<comment type="subcellular location">
    <subcellularLocation>
        <location evidence="1">Secreted</location>
    </subcellularLocation>
</comment>
<dbReference type="GO" id="GO:0004623">
    <property type="term" value="F:phospholipase A2 activity"/>
    <property type="evidence" value="ECO:0007669"/>
    <property type="project" value="UniProtKB-EC"/>
</dbReference>
<dbReference type="InterPro" id="IPR016090">
    <property type="entry name" value="PLA2-like_dom"/>
</dbReference>
<evidence type="ECO:0000256" key="7">
    <source>
        <dbReference type="ARBA" id="ARBA00022963"/>
    </source>
</evidence>
<keyword evidence="8" id="KW-0443">Lipid metabolism</keyword>
<dbReference type="GO" id="GO:0005576">
    <property type="term" value="C:extracellular region"/>
    <property type="evidence" value="ECO:0007669"/>
    <property type="project" value="UniProtKB-SubCell"/>
</dbReference>
<keyword evidence="4 10" id="KW-0479">Metal-binding</keyword>
<dbReference type="InterPro" id="IPR036444">
    <property type="entry name" value="PLipase_A2_dom_sf"/>
</dbReference>
<evidence type="ECO:0000256" key="10">
    <source>
        <dbReference type="PIRSR" id="PIRSR601211-2"/>
    </source>
</evidence>